<organism evidence="1 2">
    <name type="scientific">Pseudoalteromonas piscicida</name>
    <dbReference type="NCBI Taxonomy" id="43662"/>
    <lineage>
        <taxon>Bacteria</taxon>
        <taxon>Pseudomonadati</taxon>
        <taxon>Pseudomonadota</taxon>
        <taxon>Gammaproteobacteria</taxon>
        <taxon>Alteromonadales</taxon>
        <taxon>Pseudoalteromonadaceae</taxon>
        <taxon>Pseudoalteromonas</taxon>
    </lineage>
</organism>
<sequence length="323" mass="37651">MSGSSLPYHLRTNKAIDRQIFFDLLNNLHLPSKLHLYKYISLGGPMLTDHQSLHYQLGLTKLESIERDEAAFSRQNFNKPFGCIDCTKTSIADYVLNFDEQEPVIVWLDYVDTKWRQQFNECYDLLSKLKEFDIFKVTFNANPDMLTGNNKEERLAKFKEKAASTYLSDNLIVNDVIPMDRLAQTIVDTFNSLADDAIDAASDLVFEPLTIFRYIDNRHQMLTITGVVLPRKEDSRADLIEKSHLNTWENLSSDWRDIHEINVPDLTFKERAVINQLLPADSYQELYGKLPFKLDKDDRKGLKAIANYIKYYRYMPHFQKLAM</sequence>
<protein>
    <submittedName>
        <fullName evidence="1">Uncharacterized protein</fullName>
    </submittedName>
</protein>
<reference evidence="1 2" key="1">
    <citation type="submission" date="2018-08" db="EMBL/GenBank/DDBJ databases">
        <title>Whole Genome Sequences of Two Pseudoalteromonas piscicida Strains, DE1-A and DE2-A, which Exhibit Strong Antibacterial Activity against Vibrio vulnificus.</title>
        <authorList>
            <person name="Richards G.P."/>
            <person name="Needleman D.S."/>
            <person name="Watson M.A."/>
            <person name="Polson S.W."/>
        </authorList>
    </citation>
    <scope>NUCLEOTIDE SEQUENCE [LARGE SCALE GENOMIC DNA]</scope>
    <source>
        <strain evidence="1 2">DE2-A</strain>
    </source>
</reference>
<dbReference type="KEGG" id="ppis:B1L02_17960"/>
<evidence type="ECO:0000313" key="1">
    <source>
        <dbReference type="EMBL" id="AXR03776.1"/>
    </source>
</evidence>
<evidence type="ECO:0000313" key="2">
    <source>
        <dbReference type="Proteomes" id="UP000258102"/>
    </source>
</evidence>
<dbReference type="Proteomes" id="UP000258102">
    <property type="component" value="Chromosome 1"/>
</dbReference>
<dbReference type="EMBL" id="CP031761">
    <property type="protein sequence ID" value="AXR03776.1"/>
    <property type="molecule type" value="Genomic_DNA"/>
</dbReference>
<name>A0AAD0RLZ0_PSEO7</name>
<gene>
    <name evidence="1" type="ORF">D0511_18040</name>
</gene>
<accession>A0AAD0RLZ0</accession>
<dbReference type="Pfam" id="PF20553">
    <property type="entry name" value="Methyltransf_35"/>
    <property type="match status" value="1"/>
</dbReference>
<dbReference type="InterPro" id="IPR046788">
    <property type="entry name" value="Methyltransf_35"/>
</dbReference>
<dbReference type="RefSeq" id="WP_088532115.1">
    <property type="nucleotide sequence ID" value="NZ_CP021646.1"/>
</dbReference>
<dbReference type="AlphaFoldDB" id="A0AAD0RLZ0"/>
<proteinExistence type="predicted"/>